<proteinExistence type="predicted"/>
<evidence type="ECO:0000313" key="6">
    <source>
        <dbReference type="EMBL" id="RAW03048.1"/>
    </source>
</evidence>
<dbReference type="Gene3D" id="3.30.565.10">
    <property type="entry name" value="Histidine kinase-like ATPase, C-terminal domain"/>
    <property type="match status" value="1"/>
</dbReference>
<feature type="domain" description="Histidine kinase" evidence="5">
    <location>
        <begin position="815"/>
        <end position="1029"/>
    </location>
</feature>
<dbReference type="Pfam" id="PF00512">
    <property type="entry name" value="HisKA"/>
    <property type="match status" value="1"/>
</dbReference>
<reference evidence="6 7" key="1">
    <citation type="submission" date="2018-06" db="EMBL/GenBank/DDBJ databases">
        <title>Chryseolinea flavus sp. nov., a member of the phylum Bacteroidetes isolated from soil.</title>
        <authorList>
            <person name="Li Y."/>
            <person name="Wang J."/>
        </authorList>
    </citation>
    <scope>NUCLEOTIDE SEQUENCE [LARGE SCALE GENOMIC DNA]</scope>
    <source>
        <strain evidence="6 7">SDU1-6</strain>
    </source>
</reference>
<dbReference type="AlphaFoldDB" id="A0A364YB57"/>
<dbReference type="Gene3D" id="2.130.10.10">
    <property type="entry name" value="YVTN repeat-like/Quinoprotein amine dehydrogenase"/>
    <property type="match status" value="3"/>
</dbReference>
<evidence type="ECO:0000256" key="3">
    <source>
        <dbReference type="ARBA" id="ARBA00022553"/>
    </source>
</evidence>
<evidence type="ECO:0000256" key="1">
    <source>
        <dbReference type="ARBA" id="ARBA00000085"/>
    </source>
</evidence>
<dbReference type="PROSITE" id="PS50109">
    <property type="entry name" value="HIS_KIN"/>
    <property type="match status" value="1"/>
</dbReference>
<evidence type="ECO:0000256" key="2">
    <source>
        <dbReference type="ARBA" id="ARBA00012438"/>
    </source>
</evidence>
<dbReference type="InterPro" id="IPR036097">
    <property type="entry name" value="HisK_dim/P_sf"/>
</dbReference>
<dbReference type="InterPro" id="IPR004358">
    <property type="entry name" value="Sig_transdc_His_kin-like_C"/>
</dbReference>
<dbReference type="InterPro" id="IPR011110">
    <property type="entry name" value="Reg_prop"/>
</dbReference>
<dbReference type="Gene3D" id="2.60.40.10">
    <property type="entry name" value="Immunoglobulins"/>
    <property type="match status" value="1"/>
</dbReference>
<dbReference type="GO" id="GO:0000155">
    <property type="term" value="F:phosphorelay sensor kinase activity"/>
    <property type="evidence" value="ECO:0007669"/>
    <property type="project" value="InterPro"/>
</dbReference>
<dbReference type="CDD" id="cd00082">
    <property type="entry name" value="HisKA"/>
    <property type="match status" value="1"/>
</dbReference>
<dbReference type="SMART" id="SM00388">
    <property type="entry name" value="HisKA"/>
    <property type="match status" value="1"/>
</dbReference>
<evidence type="ECO:0000313" key="7">
    <source>
        <dbReference type="Proteomes" id="UP000251889"/>
    </source>
</evidence>
<dbReference type="InterPro" id="IPR005467">
    <property type="entry name" value="His_kinase_dom"/>
</dbReference>
<dbReference type="CDD" id="cd14686">
    <property type="entry name" value="bZIP"/>
    <property type="match status" value="1"/>
</dbReference>
<keyword evidence="7" id="KW-1185">Reference proteome</keyword>
<dbReference type="InterPro" id="IPR013783">
    <property type="entry name" value="Ig-like_fold"/>
</dbReference>
<evidence type="ECO:0000259" key="5">
    <source>
        <dbReference type="PROSITE" id="PS50109"/>
    </source>
</evidence>
<dbReference type="InterPro" id="IPR036890">
    <property type="entry name" value="HATPase_C_sf"/>
</dbReference>
<comment type="catalytic activity">
    <reaction evidence="1">
        <text>ATP + protein L-histidine = ADP + protein N-phospho-L-histidine.</text>
        <dbReference type="EC" id="2.7.13.3"/>
    </reaction>
</comment>
<organism evidence="6 7">
    <name type="scientific">Pseudochryseolinea flava</name>
    <dbReference type="NCBI Taxonomy" id="2059302"/>
    <lineage>
        <taxon>Bacteria</taxon>
        <taxon>Pseudomonadati</taxon>
        <taxon>Bacteroidota</taxon>
        <taxon>Cytophagia</taxon>
        <taxon>Cytophagales</taxon>
        <taxon>Fulvivirgaceae</taxon>
        <taxon>Pseudochryseolinea</taxon>
    </lineage>
</organism>
<dbReference type="SUPFAM" id="SSF55874">
    <property type="entry name" value="ATPase domain of HSP90 chaperone/DNA topoisomerase II/histidine kinase"/>
    <property type="match status" value="1"/>
</dbReference>
<dbReference type="Pfam" id="PF07494">
    <property type="entry name" value="Reg_prop"/>
    <property type="match status" value="2"/>
</dbReference>
<keyword evidence="4" id="KW-1133">Transmembrane helix</keyword>
<dbReference type="PANTHER" id="PTHR43547:SF2">
    <property type="entry name" value="HYBRID SIGNAL TRANSDUCTION HISTIDINE KINASE C"/>
    <property type="match status" value="1"/>
</dbReference>
<dbReference type="EMBL" id="QMFY01000001">
    <property type="protein sequence ID" value="RAW03048.1"/>
    <property type="molecule type" value="Genomic_DNA"/>
</dbReference>
<protein>
    <recommendedName>
        <fullName evidence="2">histidine kinase</fullName>
        <ecNumber evidence="2">2.7.13.3</ecNumber>
    </recommendedName>
</protein>
<feature type="transmembrane region" description="Helical" evidence="4">
    <location>
        <begin position="754"/>
        <end position="773"/>
    </location>
</feature>
<accession>A0A364YB57</accession>
<name>A0A364YB57_9BACT</name>
<sequence length="1034" mass="118181">MCLAFAFLYDEKKLLFYADHSLNLMRLTRVGIVVGLLLSCSVHAQEYRFKQYRVEQGLPSDVIKAIAEDSLGYFWIATDDGLVKYDGFRFTPYKSAFHSQYTKGFLVTKKGRLLAFGDLDLIEIKNLKDTVIFETLAMGTRNPTDSTIWFPKAAFEDRHGNIWLAEPQSLTRLSQNKLKRYDLGTLNRSTVFIRSFILFEDRQGILYAISYAGKLFRYDELDDRFEDMDVQLPEGVNHAAFYDDLLWFASTSGFYNLHLNNGEVGDVNMILPVENASHFCKSPDGAWWISTYGDDAYKLYPDQRLEALLYNFQGINQSYFSKEGDVWVATDKGVVLVQKNQFILADINSQAHFVEDIVYNHDTDVLYYCFKDNLIALKKSYDGFTWEGESVYNEQRGYFQSLQYGKRGLWASSATRVLLFVNEAKTREWNFVDDGNFVHDIFLDSKEDLWLSQAASNHIIVIRNRDLAVEKFDVPISNQSEVNVVREGLDGLYAGASGLNNYLFFKADGSNTFVNVSRPVTFNVEGDFNIVDIAIQGNTLWLASTEGLLKYDREKITRIDLGDVFTNFSVTSVALLDSANILFSNSHGLFRYNVQRGEYWLFDENAGLPSNTITDHGIYVDQKKRVWIGTSFGLATAVQPVINNGLTVKPVCVEARVNGVAKRFVDGLKLPYGAFVNFLFSAITFPENKIIMQWRMDHDSTWRVVRNHEVSITDLKPGKHTIEVRAKKNSGQGWSQSEVVTLFVDRPYWQHAEFVFLVLFICILIAWISYIATSRIMKKRKEYLQNLVQEKTHDLQKANEELLVRNTELDRFVYSASHDLSAPLKSILGLINVARLDKPNELQTQYLAMMERSVRKLEDFIRDVVSYSRNTRIPVRIEGCQFEDIVRNLLHDHQYTPNFEKITFTITDTTQGLLFTDLTRVKIILNNLISNAIKFHRFNDATIKPFVKISLTKDDANYLLTVEDNGSGIEAKHLDKIFEMFYRASEKSQGSGLGLYILKESVTKLNGTVEANSAIDQGSRFTITLPIPSVAPTV</sequence>
<dbReference type="InterPro" id="IPR003661">
    <property type="entry name" value="HisK_dim/P_dom"/>
</dbReference>
<comment type="caution">
    <text evidence="6">The sequence shown here is derived from an EMBL/GenBank/DDBJ whole genome shotgun (WGS) entry which is preliminary data.</text>
</comment>
<dbReference type="Gene3D" id="1.10.287.130">
    <property type="match status" value="1"/>
</dbReference>
<dbReference type="PANTHER" id="PTHR43547">
    <property type="entry name" value="TWO-COMPONENT HISTIDINE KINASE"/>
    <property type="match status" value="1"/>
</dbReference>
<dbReference type="EC" id="2.7.13.3" evidence="2"/>
<dbReference type="InterPro" id="IPR003594">
    <property type="entry name" value="HATPase_dom"/>
</dbReference>
<dbReference type="SUPFAM" id="SSF47384">
    <property type="entry name" value="Homodimeric domain of signal transducing histidine kinase"/>
    <property type="match status" value="1"/>
</dbReference>
<dbReference type="PRINTS" id="PR00344">
    <property type="entry name" value="BCTRLSENSOR"/>
</dbReference>
<dbReference type="CDD" id="cd00075">
    <property type="entry name" value="HATPase"/>
    <property type="match status" value="1"/>
</dbReference>
<dbReference type="Pfam" id="PF02518">
    <property type="entry name" value="HATPase_c"/>
    <property type="match status" value="1"/>
</dbReference>
<dbReference type="InterPro" id="IPR015943">
    <property type="entry name" value="WD40/YVTN_repeat-like_dom_sf"/>
</dbReference>
<keyword evidence="3" id="KW-0597">Phosphoprotein</keyword>
<keyword evidence="4" id="KW-0472">Membrane</keyword>
<dbReference type="SMART" id="SM00387">
    <property type="entry name" value="HATPase_c"/>
    <property type="match status" value="1"/>
</dbReference>
<gene>
    <name evidence="6" type="ORF">DQQ10_02825</name>
</gene>
<keyword evidence="4" id="KW-0812">Transmembrane</keyword>
<evidence type="ECO:0000256" key="4">
    <source>
        <dbReference type="SAM" id="Phobius"/>
    </source>
</evidence>
<dbReference type="Proteomes" id="UP000251889">
    <property type="component" value="Unassembled WGS sequence"/>
</dbReference>
<dbReference type="SUPFAM" id="SSF63829">
    <property type="entry name" value="Calcium-dependent phosphotriesterase"/>
    <property type="match status" value="3"/>
</dbReference>